<dbReference type="InterPro" id="IPR029068">
    <property type="entry name" value="Glyas_Bleomycin-R_OHBP_Dase"/>
</dbReference>
<sequence>MTTVQGLAHVELHVEDAHKYATGLHDHLGFTLTAPAAVRPGTAQVIAHQGAVRHLITSAVDPEHPVADWVRRHGDGVAVLVLRSADPAASVERAVAAGAVELDEHTVLGALGDLALRFTAADDLLPDGEPAAEGPLFELDHLALCVPAGTLGPAVRFAREGLGLAEVYAEYIEVGDQAMDSAVVQSPDGSVTLTLLEPDVRRSPGQIDGFLEAHGGAGVQHLAYGTRSITAAVRELADRGVVFLTTPGAYYDRLAARLGPTAIPVEELRAHHVLVDRDHGGELFQIFTRSTHPRRTLFLELVERRGAGTFGSANIKALYEAVERERAGQEG</sequence>
<comment type="caution">
    <text evidence="7">The sequence shown here is derived from an EMBL/GenBank/DDBJ whole genome shotgun (WGS) entry which is preliminary data.</text>
</comment>
<name>A0ABP9E9I7_9ACTN</name>
<evidence type="ECO:0000313" key="7">
    <source>
        <dbReference type="EMBL" id="GAA4872990.1"/>
    </source>
</evidence>
<dbReference type="RefSeq" id="WP_345700021.1">
    <property type="nucleotide sequence ID" value="NZ_BAABIS010000001.1"/>
</dbReference>
<reference evidence="8" key="1">
    <citation type="journal article" date="2019" name="Int. J. Syst. Evol. Microbiol.">
        <title>The Global Catalogue of Microorganisms (GCM) 10K type strain sequencing project: providing services to taxonomists for standard genome sequencing and annotation.</title>
        <authorList>
            <consortium name="The Broad Institute Genomics Platform"/>
            <consortium name="The Broad Institute Genome Sequencing Center for Infectious Disease"/>
            <person name="Wu L."/>
            <person name="Ma J."/>
        </authorList>
    </citation>
    <scope>NUCLEOTIDE SEQUENCE [LARGE SCALE GENOMIC DNA]</scope>
    <source>
        <strain evidence="8">JCM 13006</strain>
    </source>
</reference>
<keyword evidence="7" id="KW-0223">Dioxygenase</keyword>
<dbReference type="Gene3D" id="3.10.180.10">
    <property type="entry name" value="2,3-Dihydroxybiphenyl 1,2-Dioxygenase, domain 1"/>
    <property type="match status" value="2"/>
</dbReference>
<dbReference type="GO" id="GO:0051213">
    <property type="term" value="F:dioxygenase activity"/>
    <property type="evidence" value="ECO:0007669"/>
    <property type="project" value="UniProtKB-KW"/>
</dbReference>
<dbReference type="CDD" id="cd07250">
    <property type="entry name" value="HPPD_C_like"/>
    <property type="match status" value="1"/>
</dbReference>
<keyword evidence="5" id="KW-0408">Iron</keyword>
<dbReference type="InterPro" id="IPR041735">
    <property type="entry name" value="4OHPhenylPyrv_dOase_C"/>
</dbReference>
<evidence type="ECO:0000313" key="8">
    <source>
        <dbReference type="Proteomes" id="UP001501752"/>
    </source>
</evidence>
<dbReference type="PANTHER" id="PTHR11959">
    <property type="entry name" value="4-HYDROXYPHENYLPYRUVATE DIOXYGENASE"/>
    <property type="match status" value="1"/>
</dbReference>
<evidence type="ECO:0000256" key="4">
    <source>
        <dbReference type="ARBA" id="ARBA00022737"/>
    </source>
</evidence>
<organism evidence="7 8">
    <name type="scientific">Kitasatospora terrestris</name>
    <dbReference type="NCBI Taxonomy" id="258051"/>
    <lineage>
        <taxon>Bacteria</taxon>
        <taxon>Bacillati</taxon>
        <taxon>Actinomycetota</taxon>
        <taxon>Actinomycetes</taxon>
        <taxon>Kitasatosporales</taxon>
        <taxon>Streptomycetaceae</taxon>
        <taxon>Kitasatospora</taxon>
    </lineage>
</organism>
<keyword evidence="3" id="KW-0479">Metal-binding</keyword>
<evidence type="ECO:0000256" key="2">
    <source>
        <dbReference type="ARBA" id="ARBA00005877"/>
    </source>
</evidence>
<feature type="domain" description="VOC" evidence="6">
    <location>
        <begin position="6"/>
        <end position="130"/>
    </location>
</feature>
<evidence type="ECO:0000256" key="5">
    <source>
        <dbReference type="ARBA" id="ARBA00023004"/>
    </source>
</evidence>
<gene>
    <name evidence="7" type="primary">hppD_2</name>
    <name evidence="7" type="ORF">GCM10023235_60110</name>
</gene>
<dbReference type="PANTHER" id="PTHR11959:SF1">
    <property type="entry name" value="4-HYDROXYPHENYLPYRUVATE DIOXYGENASE"/>
    <property type="match status" value="1"/>
</dbReference>
<dbReference type="Proteomes" id="UP001501752">
    <property type="component" value="Unassembled WGS sequence"/>
</dbReference>
<evidence type="ECO:0000256" key="3">
    <source>
        <dbReference type="ARBA" id="ARBA00022723"/>
    </source>
</evidence>
<comment type="similarity">
    <text evidence="2">Belongs to the 4HPPD family.</text>
</comment>
<keyword evidence="4" id="KW-0677">Repeat</keyword>
<keyword evidence="7" id="KW-0560">Oxidoreductase</keyword>
<dbReference type="EMBL" id="BAABIS010000001">
    <property type="protein sequence ID" value="GAA4872990.1"/>
    <property type="molecule type" value="Genomic_DNA"/>
</dbReference>
<dbReference type="PROSITE" id="PS51819">
    <property type="entry name" value="VOC"/>
    <property type="match status" value="2"/>
</dbReference>
<dbReference type="PIRSF" id="PIRSF009283">
    <property type="entry name" value="HPP_dOase"/>
    <property type="match status" value="1"/>
</dbReference>
<protein>
    <submittedName>
        <fullName evidence="7">4-hydroxyphenylpyruvate dioxygenase</fullName>
    </submittedName>
</protein>
<proteinExistence type="inferred from homology"/>
<dbReference type="InterPro" id="IPR037523">
    <property type="entry name" value="VOC_core"/>
</dbReference>
<accession>A0ABP9E9I7</accession>
<evidence type="ECO:0000256" key="1">
    <source>
        <dbReference type="ARBA" id="ARBA00001962"/>
    </source>
</evidence>
<keyword evidence="8" id="KW-1185">Reference proteome</keyword>
<comment type="cofactor">
    <cofactor evidence="1">
        <name>Fe cation</name>
        <dbReference type="ChEBI" id="CHEBI:24875"/>
    </cofactor>
</comment>
<dbReference type="SUPFAM" id="SSF54593">
    <property type="entry name" value="Glyoxalase/Bleomycin resistance protein/Dihydroxybiphenyl dioxygenase"/>
    <property type="match status" value="1"/>
</dbReference>
<dbReference type="Pfam" id="PF13669">
    <property type="entry name" value="Glyoxalase_4"/>
    <property type="match status" value="1"/>
</dbReference>
<feature type="domain" description="VOC" evidence="6">
    <location>
        <begin position="138"/>
        <end position="289"/>
    </location>
</feature>
<dbReference type="InterPro" id="IPR005956">
    <property type="entry name" value="4OHPhenylPyrv_dOase"/>
</dbReference>
<evidence type="ECO:0000259" key="6">
    <source>
        <dbReference type="PROSITE" id="PS51819"/>
    </source>
</evidence>